<dbReference type="InterPro" id="IPR026044">
    <property type="entry name" value="MltA"/>
</dbReference>
<dbReference type="CDD" id="cd14668">
    <property type="entry name" value="mlta_B"/>
    <property type="match status" value="1"/>
</dbReference>
<evidence type="ECO:0000313" key="8">
    <source>
        <dbReference type="EMBL" id="MBB5373619.1"/>
    </source>
</evidence>
<dbReference type="SUPFAM" id="SSF50685">
    <property type="entry name" value="Barwin-like endoglucanases"/>
    <property type="match status" value="1"/>
</dbReference>
<reference evidence="8 9" key="1">
    <citation type="submission" date="2020-08" db="EMBL/GenBank/DDBJ databases">
        <title>Genomic Encyclopedia of Type Strains, Phase IV (KMG-IV): sequencing the most valuable type-strain genomes for metagenomic binning, comparative biology and taxonomic classification.</title>
        <authorList>
            <person name="Goeker M."/>
        </authorList>
    </citation>
    <scope>NUCLEOTIDE SEQUENCE [LARGE SCALE GENOMIC DNA]</scope>
    <source>
        <strain evidence="8 9">DSM 27026</strain>
    </source>
</reference>
<evidence type="ECO:0000256" key="5">
    <source>
        <dbReference type="ARBA" id="ARBA00030918"/>
    </source>
</evidence>
<dbReference type="PANTHER" id="PTHR30124">
    <property type="entry name" value="MEMBRANE-BOUND LYTIC MUREIN TRANSGLYCOSYLASE A"/>
    <property type="match status" value="1"/>
</dbReference>
<dbReference type="Proteomes" id="UP000553706">
    <property type="component" value="Unassembled WGS sequence"/>
</dbReference>
<accession>A0A840VN70</accession>
<feature type="chain" id="PRO_5032808185" description="peptidoglycan lytic exotransglycosylase" evidence="6">
    <location>
        <begin position="20"/>
        <end position="372"/>
    </location>
</feature>
<dbReference type="GO" id="GO:0019867">
    <property type="term" value="C:outer membrane"/>
    <property type="evidence" value="ECO:0007669"/>
    <property type="project" value="InterPro"/>
</dbReference>
<dbReference type="Gene3D" id="2.40.240.50">
    <property type="entry name" value="Barwin-like endoglucanases"/>
    <property type="match status" value="1"/>
</dbReference>
<dbReference type="Gene3D" id="2.40.40.10">
    <property type="entry name" value="RlpA-like domain"/>
    <property type="match status" value="1"/>
</dbReference>
<dbReference type="GO" id="GO:0009254">
    <property type="term" value="P:peptidoglycan turnover"/>
    <property type="evidence" value="ECO:0007669"/>
    <property type="project" value="InterPro"/>
</dbReference>
<sequence length="372" mass="38587">MPRLSQNHLWPALSLLALASCVQPQTSATLNLPGAPPGNAVSFSDLPGWSTDNTSGALEAFVTGCKTITTMPPDQSLGGSGLAQSAGGQAGQWSAACTAAKAIAPNDDTAARQFFESYFVPYAVSGQALITGYFEPEFPGSKNPAPGYKVPLYSKPADDTLASLPRSAIDAGALNRKTPVTAYLADPVDAFMLQIQGSGRIILSNGRTLRVGFGGQNGQPYTPIGRILVQQGDLAADDVSYQSISAWLKAHPAEAQGIMEQNARYVFIKPLGYLPDDEGAPGSLGVPLTAGRSLAVDKSVIPLGTPVFVATTDPITQSPLERLTIAQDTGGGIQGPDRADLFFGAGADAETTAGSMRQPGKLFVLLPKPAGQ</sequence>
<organism evidence="8 9">
    <name type="scientific">Acidocella aromatica</name>
    <dbReference type="NCBI Taxonomy" id="1303579"/>
    <lineage>
        <taxon>Bacteria</taxon>
        <taxon>Pseudomonadati</taxon>
        <taxon>Pseudomonadota</taxon>
        <taxon>Alphaproteobacteria</taxon>
        <taxon>Acetobacterales</taxon>
        <taxon>Acidocellaceae</taxon>
        <taxon>Acidocella</taxon>
    </lineage>
</organism>
<evidence type="ECO:0000256" key="1">
    <source>
        <dbReference type="ARBA" id="ARBA00001420"/>
    </source>
</evidence>
<dbReference type="EC" id="4.2.2.n1" evidence="2"/>
<dbReference type="Pfam" id="PF03562">
    <property type="entry name" value="MltA"/>
    <property type="match status" value="1"/>
</dbReference>
<dbReference type="GO" id="GO:0009253">
    <property type="term" value="P:peptidoglycan catabolic process"/>
    <property type="evidence" value="ECO:0007669"/>
    <property type="project" value="TreeGrafter"/>
</dbReference>
<feature type="domain" description="Lytic transglycosylase MltA" evidence="7">
    <location>
        <begin position="137"/>
        <end position="269"/>
    </location>
</feature>
<keyword evidence="6" id="KW-0732">Signal</keyword>
<comment type="catalytic activity">
    <reaction evidence="1">
        <text>Exolytic cleavage of the (1-&gt;4)-beta-glycosidic linkage between N-acetylmuramic acid (MurNAc) and N-acetylglucosamine (GlcNAc) residues in peptidoglycan, from either the reducing or the non-reducing ends of the peptidoglycan chains, with concomitant formation of a 1,6-anhydrobond in the MurNAc residue.</text>
        <dbReference type="EC" id="4.2.2.n1"/>
    </reaction>
</comment>
<evidence type="ECO:0000256" key="6">
    <source>
        <dbReference type="SAM" id="SignalP"/>
    </source>
</evidence>
<dbReference type="GO" id="GO:0008933">
    <property type="term" value="F:peptidoglycan lytic transglycosylase activity"/>
    <property type="evidence" value="ECO:0007669"/>
    <property type="project" value="TreeGrafter"/>
</dbReference>
<proteinExistence type="predicted"/>
<evidence type="ECO:0000313" key="9">
    <source>
        <dbReference type="Proteomes" id="UP000553706"/>
    </source>
</evidence>
<dbReference type="InterPro" id="IPR010611">
    <property type="entry name" value="3D_dom"/>
</dbReference>
<keyword evidence="4" id="KW-0961">Cell wall biogenesis/degradation</keyword>
<comment type="caution">
    <text evidence="8">The sequence shown here is derived from an EMBL/GenBank/DDBJ whole genome shotgun (WGS) entry which is preliminary data.</text>
</comment>
<dbReference type="PIRSF" id="PIRSF019422">
    <property type="entry name" value="MltA"/>
    <property type="match status" value="1"/>
</dbReference>
<dbReference type="EMBL" id="JACHFJ010000008">
    <property type="protein sequence ID" value="MBB5373619.1"/>
    <property type="molecule type" value="Genomic_DNA"/>
</dbReference>
<evidence type="ECO:0000259" key="7">
    <source>
        <dbReference type="SMART" id="SM00925"/>
    </source>
</evidence>
<dbReference type="RefSeq" id="WP_183266626.1">
    <property type="nucleotide sequence ID" value="NZ_JACHFJ010000008.1"/>
</dbReference>
<gene>
    <name evidence="8" type="ORF">HNP71_001883</name>
</gene>
<evidence type="ECO:0000256" key="4">
    <source>
        <dbReference type="ARBA" id="ARBA00023316"/>
    </source>
</evidence>
<dbReference type="InterPro" id="IPR036908">
    <property type="entry name" value="RlpA-like_sf"/>
</dbReference>
<dbReference type="GO" id="GO:0071555">
    <property type="term" value="P:cell wall organization"/>
    <property type="evidence" value="ECO:0007669"/>
    <property type="project" value="UniProtKB-KW"/>
</dbReference>
<dbReference type="AlphaFoldDB" id="A0A840VN70"/>
<dbReference type="SMART" id="SM00925">
    <property type="entry name" value="MltA"/>
    <property type="match status" value="1"/>
</dbReference>
<evidence type="ECO:0000256" key="2">
    <source>
        <dbReference type="ARBA" id="ARBA00012587"/>
    </source>
</evidence>
<feature type="signal peptide" evidence="6">
    <location>
        <begin position="1"/>
        <end position="19"/>
    </location>
</feature>
<protein>
    <recommendedName>
        <fullName evidence="2">peptidoglycan lytic exotransglycosylase</fullName>
        <ecNumber evidence="2">4.2.2.n1</ecNumber>
    </recommendedName>
    <alternativeName>
        <fullName evidence="5">Murein hydrolase A</fullName>
    </alternativeName>
</protein>
<dbReference type="PROSITE" id="PS51257">
    <property type="entry name" value="PROKAR_LIPOPROTEIN"/>
    <property type="match status" value="1"/>
</dbReference>
<keyword evidence="3" id="KW-0456">Lyase</keyword>
<dbReference type="InterPro" id="IPR005300">
    <property type="entry name" value="MltA_B"/>
</dbReference>
<dbReference type="CDD" id="cd14485">
    <property type="entry name" value="mltA_like_LT_A"/>
    <property type="match status" value="1"/>
</dbReference>
<name>A0A840VN70_9PROT</name>
<dbReference type="GO" id="GO:0004553">
    <property type="term" value="F:hydrolase activity, hydrolyzing O-glycosyl compounds"/>
    <property type="evidence" value="ECO:0007669"/>
    <property type="project" value="InterPro"/>
</dbReference>
<dbReference type="Pfam" id="PF06725">
    <property type="entry name" value="3D"/>
    <property type="match status" value="1"/>
</dbReference>
<evidence type="ECO:0000256" key="3">
    <source>
        <dbReference type="ARBA" id="ARBA00023239"/>
    </source>
</evidence>
<keyword evidence="9" id="KW-1185">Reference proteome</keyword>
<dbReference type="PANTHER" id="PTHR30124:SF0">
    <property type="entry name" value="MEMBRANE-BOUND LYTIC MUREIN TRANSGLYCOSYLASE A"/>
    <property type="match status" value="1"/>
</dbReference>